<accession>A0ABR2YSN0</accession>
<dbReference type="SMART" id="SM00612">
    <property type="entry name" value="Kelch"/>
    <property type="match status" value="5"/>
</dbReference>
<gene>
    <name evidence="1" type="ORF">WJX75_001030</name>
</gene>
<organism evidence="1 2">
    <name type="scientific">Coccomyxa subellipsoidea</name>
    <dbReference type="NCBI Taxonomy" id="248742"/>
    <lineage>
        <taxon>Eukaryota</taxon>
        <taxon>Viridiplantae</taxon>
        <taxon>Chlorophyta</taxon>
        <taxon>core chlorophytes</taxon>
        <taxon>Trebouxiophyceae</taxon>
        <taxon>Trebouxiophyceae incertae sedis</taxon>
        <taxon>Coccomyxaceae</taxon>
        <taxon>Coccomyxa</taxon>
    </lineage>
</organism>
<keyword evidence="2" id="KW-1185">Reference proteome</keyword>
<dbReference type="InterPro" id="IPR006652">
    <property type="entry name" value="Kelch_1"/>
</dbReference>
<sequence length="532" mass="56551">MSTDTSKAEALLTMALLRAPQQSLLFPKVGVILKQMGYDHQKGLKIWCLERPHLFKVEGDTVKAILKPSLGNEAGELVLEIKVVEYLKSLGRPAHAGTHVGRYCLNDLQIDTAADTASDASCDVPPGFPAAPKPGSQALVGMKAQLEALQVEVDEIRRHLNLPSAVSAAAVAATGKALAAIEQSVTSAVPTGTGRLPNGAAHMSQDASKKIAGASNRDQQPNADESLLQAFADDSSMQICVCGGHDSEQWLATTDQFSLSKKLWKKLIPLDSPTSFAAAGSIYNHLYLFGGSDGSKWSKNVRRYVGGGDDQEGWSTVAPMSKIRGSLALSFLGGTFYAIGGGIPSEQYSLVEGYDPITNRWRIMPQGLQTPRFSPASSVVKGSIVCVGGLNGSEYMDTAESFDPREGRWRTLIPRMSTRRGSFGLCTLGETSLLAIGGFNGLESVASCEVLDLRSGNWRPAASMSTGRAFGDGLAVNADQALAFGGLASNMQVYNTAMEMYSLKDDAWTPFLPAGSPGSLMRAFFSAVAVEQ</sequence>
<dbReference type="InterPro" id="IPR015915">
    <property type="entry name" value="Kelch-typ_b-propeller"/>
</dbReference>
<proteinExistence type="predicted"/>
<comment type="caution">
    <text evidence="1">The sequence shown here is derived from an EMBL/GenBank/DDBJ whole genome shotgun (WGS) entry which is preliminary data.</text>
</comment>
<protein>
    <recommendedName>
        <fullName evidence="3">Galactose oxidase</fullName>
    </recommendedName>
</protein>
<dbReference type="InterPro" id="IPR044832">
    <property type="entry name" value="NRP-like"/>
</dbReference>
<evidence type="ECO:0000313" key="1">
    <source>
        <dbReference type="EMBL" id="KAK9914825.1"/>
    </source>
</evidence>
<dbReference type="Proteomes" id="UP001491310">
    <property type="component" value="Unassembled WGS sequence"/>
</dbReference>
<reference evidence="1 2" key="1">
    <citation type="journal article" date="2024" name="Nat. Commun.">
        <title>Phylogenomics reveals the evolutionary origins of lichenization in chlorophyte algae.</title>
        <authorList>
            <person name="Puginier C."/>
            <person name="Libourel C."/>
            <person name="Otte J."/>
            <person name="Skaloud P."/>
            <person name="Haon M."/>
            <person name="Grisel S."/>
            <person name="Petersen M."/>
            <person name="Berrin J.G."/>
            <person name="Delaux P.M."/>
            <person name="Dal Grande F."/>
            <person name="Keller J."/>
        </authorList>
    </citation>
    <scope>NUCLEOTIDE SEQUENCE [LARGE SCALE GENOMIC DNA]</scope>
    <source>
        <strain evidence="1 2">SAG 216-7</strain>
    </source>
</reference>
<dbReference type="EMBL" id="JALJOT010000005">
    <property type="protein sequence ID" value="KAK9914825.1"/>
    <property type="molecule type" value="Genomic_DNA"/>
</dbReference>
<dbReference type="PANTHER" id="PTHR46034">
    <property type="match status" value="1"/>
</dbReference>
<dbReference type="Pfam" id="PF01344">
    <property type="entry name" value="Kelch_1"/>
    <property type="match status" value="3"/>
</dbReference>
<dbReference type="PANTHER" id="PTHR46034:SF7">
    <property type="entry name" value="INFLUENZA VIRUS NS1A-BINDING PROTEIN"/>
    <property type="match status" value="1"/>
</dbReference>
<dbReference type="SUPFAM" id="SSF117281">
    <property type="entry name" value="Kelch motif"/>
    <property type="match status" value="2"/>
</dbReference>
<evidence type="ECO:0000313" key="2">
    <source>
        <dbReference type="Proteomes" id="UP001491310"/>
    </source>
</evidence>
<name>A0ABR2YSN0_9CHLO</name>
<dbReference type="Gene3D" id="2.120.10.80">
    <property type="entry name" value="Kelch-type beta propeller"/>
    <property type="match status" value="1"/>
</dbReference>
<evidence type="ECO:0008006" key="3">
    <source>
        <dbReference type="Google" id="ProtNLM"/>
    </source>
</evidence>